<keyword evidence="3" id="KW-0326">Glycosidase</keyword>
<evidence type="ECO:0000256" key="2">
    <source>
        <dbReference type="ARBA" id="ARBA00022801"/>
    </source>
</evidence>
<protein>
    <recommendedName>
        <fullName evidence="5">Glycoside hydrolase family 3 N-terminal domain-containing protein</fullName>
    </recommendedName>
</protein>
<keyword evidence="2" id="KW-0378">Hydrolase</keyword>
<dbReference type="SUPFAM" id="SSF51445">
    <property type="entry name" value="(Trans)glycosidases"/>
    <property type="match status" value="1"/>
</dbReference>
<dbReference type="PANTHER" id="PTHR30480">
    <property type="entry name" value="BETA-HEXOSAMINIDASE-RELATED"/>
    <property type="match status" value="1"/>
</dbReference>
<dbReference type="RefSeq" id="WP_207339273.1">
    <property type="nucleotide sequence ID" value="NZ_CP074405.1"/>
</dbReference>
<dbReference type="Gene3D" id="3.20.20.300">
    <property type="entry name" value="Glycoside hydrolase, family 3, N-terminal domain"/>
    <property type="match status" value="1"/>
</dbReference>
<evidence type="ECO:0000313" key="6">
    <source>
        <dbReference type="EMBL" id="QVI61696.1"/>
    </source>
</evidence>
<evidence type="ECO:0000256" key="3">
    <source>
        <dbReference type="ARBA" id="ARBA00023295"/>
    </source>
</evidence>
<keyword evidence="7" id="KW-1185">Reference proteome</keyword>
<dbReference type="InterPro" id="IPR017853">
    <property type="entry name" value="GH"/>
</dbReference>
<gene>
    <name evidence="6" type="ORF">KG103_14725</name>
</gene>
<evidence type="ECO:0000256" key="1">
    <source>
        <dbReference type="ARBA" id="ARBA00005336"/>
    </source>
</evidence>
<feature type="domain" description="Glycoside hydrolase family 3 N-terminal" evidence="5">
    <location>
        <begin position="112"/>
        <end position="404"/>
    </location>
</feature>
<sequence>MSDPLPPRARAAREPAPRHARRRTVRSRGVLLVLCALLSVGSGTLAADHERGAPVDAAPSPAAPSPAAPSSAAPSSAPSPTPSCTPASLEQRAAATLVVGLPGVVDADEPLARDVVGLGVGGVFLSESNVRSRAQVAELSAGLRAAAGRPLLVSTDEESGRVALMRDVVGAGPSPRRLAQRETPEQVRARAATTGQALVAVGVNLDLAPVLDLDDGPSGGVIGDRSFSADPAVASRYGLAYAAGLADAGVTPTVKHFPGHGRSRVDSHRASDVVDAGLDELTATDLVPFRDAVAAGVPVVMLNHLQYAALDPDLPASLSPRAYALLREMGFTGVAITDSVGMGAVNLRWDFPAAAVQAVAAGADAVLATDGAHAVRMRDALVEAVRSGRLPEERLSEAAARVTALAGGDPVAMGCVDVDLPQPATAPVPTP</sequence>
<organism evidence="6 7">
    <name type="scientific">Cellulomonas wangleii</name>
    <dbReference type="NCBI Taxonomy" id="2816956"/>
    <lineage>
        <taxon>Bacteria</taxon>
        <taxon>Bacillati</taxon>
        <taxon>Actinomycetota</taxon>
        <taxon>Actinomycetes</taxon>
        <taxon>Micrococcales</taxon>
        <taxon>Cellulomonadaceae</taxon>
        <taxon>Cellulomonas</taxon>
    </lineage>
</organism>
<dbReference type="InterPro" id="IPR001764">
    <property type="entry name" value="Glyco_hydro_3_N"/>
</dbReference>
<evidence type="ECO:0000259" key="5">
    <source>
        <dbReference type="Pfam" id="PF00933"/>
    </source>
</evidence>
<comment type="similarity">
    <text evidence="1">Belongs to the glycosyl hydrolase 3 family.</text>
</comment>
<dbReference type="EMBL" id="CP074405">
    <property type="protein sequence ID" value="QVI61696.1"/>
    <property type="molecule type" value="Genomic_DNA"/>
</dbReference>
<dbReference type="PANTHER" id="PTHR30480:SF16">
    <property type="entry name" value="GLYCOSIDE HYDROLASE FAMILY 3 DOMAIN PROTEIN"/>
    <property type="match status" value="1"/>
</dbReference>
<reference evidence="6 7" key="1">
    <citation type="submission" date="2021-05" db="EMBL/GenBank/DDBJ databases">
        <title>Novel species in genus Cellulomonas.</title>
        <authorList>
            <person name="Zhang G."/>
        </authorList>
    </citation>
    <scope>NUCLEOTIDE SEQUENCE [LARGE SCALE GENOMIC DNA]</scope>
    <source>
        <strain evidence="7">zg-ZUI222</strain>
    </source>
</reference>
<feature type="region of interest" description="Disordered" evidence="4">
    <location>
        <begin position="51"/>
        <end position="87"/>
    </location>
</feature>
<dbReference type="Pfam" id="PF00933">
    <property type="entry name" value="Glyco_hydro_3"/>
    <property type="match status" value="1"/>
</dbReference>
<evidence type="ECO:0000313" key="7">
    <source>
        <dbReference type="Proteomes" id="UP000677804"/>
    </source>
</evidence>
<proteinExistence type="inferred from homology"/>
<name>A0ABX8D3R3_9CELL</name>
<dbReference type="InterPro" id="IPR050226">
    <property type="entry name" value="NagZ_Beta-hexosaminidase"/>
</dbReference>
<feature type="region of interest" description="Disordered" evidence="4">
    <location>
        <begin position="1"/>
        <end position="23"/>
    </location>
</feature>
<dbReference type="Proteomes" id="UP000677804">
    <property type="component" value="Chromosome"/>
</dbReference>
<accession>A0ABX8D3R3</accession>
<dbReference type="InterPro" id="IPR036962">
    <property type="entry name" value="Glyco_hydro_3_N_sf"/>
</dbReference>
<evidence type="ECO:0000256" key="4">
    <source>
        <dbReference type="SAM" id="MobiDB-lite"/>
    </source>
</evidence>